<name>A0A858RIV1_9BACT</name>
<keyword evidence="2" id="KW-1185">Reference proteome</keyword>
<protein>
    <submittedName>
        <fullName evidence="1">Uncharacterized protein</fullName>
    </submittedName>
</protein>
<dbReference type="RefSeq" id="WP_169454296.1">
    <property type="nucleotide sequence ID" value="NZ_CP051774.1"/>
</dbReference>
<dbReference type="EMBL" id="CP051774">
    <property type="protein sequence ID" value="QJE95983.1"/>
    <property type="molecule type" value="Genomic_DNA"/>
</dbReference>
<dbReference type="Proteomes" id="UP000501812">
    <property type="component" value="Chromosome"/>
</dbReference>
<evidence type="ECO:0000313" key="2">
    <source>
        <dbReference type="Proteomes" id="UP000501812"/>
    </source>
</evidence>
<evidence type="ECO:0000313" key="1">
    <source>
        <dbReference type="EMBL" id="QJE95983.1"/>
    </source>
</evidence>
<dbReference type="KEGG" id="luo:HHL09_09375"/>
<reference evidence="1 2" key="1">
    <citation type="submission" date="2020-04" db="EMBL/GenBank/DDBJ databases">
        <title>Luteolibacter sp. G-1-1-1 isolated from soil.</title>
        <authorList>
            <person name="Dahal R.H."/>
        </authorList>
    </citation>
    <scope>NUCLEOTIDE SEQUENCE [LARGE SCALE GENOMIC DNA]</scope>
    <source>
        <strain evidence="1 2">G-1-1-1</strain>
    </source>
</reference>
<accession>A0A858RIV1</accession>
<sequence>MSIELHSGPEVSQVEYTGPNPEYLAFAFEMTAGVVADLKTPVMQRIAAVWRGEGSYAERTMATMRAAEAETTGLWLAIVSAPAEKMTYEQQRYREHFEHLERDIAITESEMIREAKERSRSRQFSEYWDQQLSPFRFPKTQQ</sequence>
<organism evidence="1 2">
    <name type="scientific">Luteolibacter luteus</name>
    <dbReference type="NCBI Taxonomy" id="2728835"/>
    <lineage>
        <taxon>Bacteria</taxon>
        <taxon>Pseudomonadati</taxon>
        <taxon>Verrucomicrobiota</taxon>
        <taxon>Verrucomicrobiia</taxon>
        <taxon>Verrucomicrobiales</taxon>
        <taxon>Verrucomicrobiaceae</taxon>
        <taxon>Luteolibacter</taxon>
    </lineage>
</organism>
<gene>
    <name evidence="1" type="ORF">HHL09_09375</name>
</gene>
<dbReference type="AlphaFoldDB" id="A0A858RIV1"/>
<proteinExistence type="predicted"/>